<dbReference type="PANTHER" id="PTHR11566">
    <property type="entry name" value="DYNAMIN"/>
    <property type="match status" value="1"/>
</dbReference>
<dbReference type="GO" id="GO:0016020">
    <property type="term" value="C:membrane"/>
    <property type="evidence" value="ECO:0007669"/>
    <property type="project" value="TreeGrafter"/>
</dbReference>
<dbReference type="GO" id="GO:0003924">
    <property type="term" value="F:GTPase activity"/>
    <property type="evidence" value="ECO:0007669"/>
    <property type="project" value="InterPro"/>
</dbReference>
<dbReference type="InterPro" id="IPR030381">
    <property type="entry name" value="G_DYNAMIN_dom"/>
</dbReference>
<dbReference type="InterPro" id="IPR027417">
    <property type="entry name" value="P-loop_NTPase"/>
</dbReference>
<dbReference type="GO" id="GO:0006897">
    <property type="term" value="P:endocytosis"/>
    <property type="evidence" value="ECO:0007669"/>
    <property type="project" value="TreeGrafter"/>
</dbReference>
<dbReference type="SUPFAM" id="SSF52540">
    <property type="entry name" value="P-loop containing nucleoside triphosphate hydrolases"/>
    <property type="match status" value="1"/>
</dbReference>
<dbReference type="GO" id="GO:0016559">
    <property type="term" value="P:peroxisome fission"/>
    <property type="evidence" value="ECO:0007669"/>
    <property type="project" value="TreeGrafter"/>
</dbReference>
<dbReference type="Gene3D" id="3.40.50.300">
    <property type="entry name" value="P-loop containing nucleotide triphosphate hydrolases"/>
    <property type="match status" value="1"/>
</dbReference>
<name>A0A8H4P1W5_9HYPO</name>
<dbReference type="PRINTS" id="PR00195">
    <property type="entry name" value="DYNAMIN"/>
</dbReference>
<dbReference type="GO" id="GO:0048312">
    <property type="term" value="P:intracellular distribution of mitochondria"/>
    <property type="evidence" value="ECO:0007669"/>
    <property type="project" value="TreeGrafter"/>
</dbReference>
<dbReference type="GO" id="GO:0005739">
    <property type="term" value="C:mitochondrion"/>
    <property type="evidence" value="ECO:0007669"/>
    <property type="project" value="TreeGrafter"/>
</dbReference>
<sequence>MENRSATVPSPFDARGDHFLEYMLPTFKFPPDETKAKILEILERIRQCNVSQDIDIPELVMCGKQSSGKSSVLEALTGLKFPKGDGGPCTRFVIEIRLFPGGESNFIASKVRFRPTEDEQKHREAFEYRDELLPAYEKPYQIIEHAKEVMGITNMNKFAPHVLSIEYHFPDPEARSSAPRLALVDLPGLIAIEDGQDLEQITRRYIERDSALILAVVDAAADPETHRILELAKKFDPACRRTFGIITKPDMAYPGSDLESAWVNEVLKPERWFMLGAHVLLNRDPLQIQSGEHHIGLNERQQQEAKFFGMPRRFPPNAQDNGDNRRISNGWHSLYNTHNWGIENLRNKLVVLLSNMAINQLGSIYSSVETALKRRMKELNEVVEKDPRQIRIYLTVSIYRLRKLAYQAWQGDYRDVSFFDVSTDGPHWLRSRLAAKGTQFSENMKSQGHDLATFNWKPDEPLPDNPRSKDVEQMLELLQRTRSGSHPAEFSPDRIGLVLGSFSKPWKGIAARYLDECYTCCEDFVRKAVSFVIDDRRLVERLLVKEIFAKLRSRKEEAQHTMDLIETDRKETPMSMSPDMWMGIGEERFQLAHALNKSLKTKSAPSTATSGRGLGTQAQTEFAMLDAINRDNALKLLRDMLKRYKSNVD</sequence>
<dbReference type="OrthoDB" id="415706at2759"/>
<accession>A0A8H4P1W5</accession>
<evidence type="ECO:0000313" key="2">
    <source>
        <dbReference type="EMBL" id="KAF4454053.1"/>
    </source>
</evidence>
<dbReference type="InterPro" id="IPR045063">
    <property type="entry name" value="Dynamin_N"/>
</dbReference>
<dbReference type="GO" id="GO:0005525">
    <property type="term" value="F:GTP binding"/>
    <property type="evidence" value="ECO:0007669"/>
    <property type="project" value="InterPro"/>
</dbReference>
<dbReference type="GO" id="GO:0000266">
    <property type="term" value="P:mitochondrial fission"/>
    <property type="evidence" value="ECO:0007669"/>
    <property type="project" value="TreeGrafter"/>
</dbReference>
<dbReference type="CDD" id="cd08771">
    <property type="entry name" value="DLP_1"/>
    <property type="match status" value="1"/>
</dbReference>
<evidence type="ECO:0000259" key="1">
    <source>
        <dbReference type="PROSITE" id="PS51718"/>
    </source>
</evidence>
<keyword evidence="3" id="KW-1185">Reference proteome</keyword>
<dbReference type="SMART" id="SM00053">
    <property type="entry name" value="DYNc"/>
    <property type="match status" value="1"/>
</dbReference>
<dbReference type="PANTHER" id="PTHR11566:SF21">
    <property type="entry name" value="DYNAMIN RELATED PROTEIN 1, ISOFORM A"/>
    <property type="match status" value="1"/>
</dbReference>
<dbReference type="PROSITE" id="PS51718">
    <property type="entry name" value="G_DYNAMIN_2"/>
    <property type="match status" value="1"/>
</dbReference>
<comment type="caution">
    <text evidence="2">The sequence shown here is derived from an EMBL/GenBank/DDBJ whole genome shotgun (WGS) entry which is preliminary data.</text>
</comment>
<dbReference type="EMBL" id="JAADJG010000136">
    <property type="protein sequence ID" value="KAF4454053.1"/>
    <property type="molecule type" value="Genomic_DNA"/>
</dbReference>
<feature type="domain" description="Dynamin-type G" evidence="1">
    <location>
        <begin position="53"/>
        <end position="343"/>
    </location>
</feature>
<protein>
    <submittedName>
        <fullName evidence="2">Dynamin family protein</fullName>
    </submittedName>
</protein>
<organism evidence="2 3">
    <name type="scientific">Fusarium austroafricanum</name>
    <dbReference type="NCBI Taxonomy" id="2364996"/>
    <lineage>
        <taxon>Eukaryota</taxon>
        <taxon>Fungi</taxon>
        <taxon>Dikarya</taxon>
        <taxon>Ascomycota</taxon>
        <taxon>Pezizomycotina</taxon>
        <taxon>Sordariomycetes</taxon>
        <taxon>Hypocreomycetidae</taxon>
        <taxon>Hypocreales</taxon>
        <taxon>Nectriaceae</taxon>
        <taxon>Fusarium</taxon>
        <taxon>Fusarium concolor species complex</taxon>
    </lineage>
</organism>
<proteinExistence type="predicted"/>
<dbReference type="GO" id="GO:0005874">
    <property type="term" value="C:microtubule"/>
    <property type="evidence" value="ECO:0007669"/>
    <property type="project" value="TreeGrafter"/>
</dbReference>
<dbReference type="Pfam" id="PF00350">
    <property type="entry name" value="Dynamin_N"/>
    <property type="match status" value="1"/>
</dbReference>
<evidence type="ECO:0000313" key="3">
    <source>
        <dbReference type="Proteomes" id="UP000605986"/>
    </source>
</evidence>
<dbReference type="AlphaFoldDB" id="A0A8H4P1W5"/>
<dbReference type="GO" id="GO:0008017">
    <property type="term" value="F:microtubule binding"/>
    <property type="evidence" value="ECO:0007669"/>
    <property type="project" value="TreeGrafter"/>
</dbReference>
<reference evidence="2" key="1">
    <citation type="submission" date="2020-01" db="EMBL/GenBank/DDBJ databases">
        <title>Identification and distribution of gene clusters putatively required for synthesis of sphingolipid metabolism inhibitors in phylogenetically diverse species of the filamentous fungus Fusarium.</title>
        <authorList>
            <person name="Kim H.-S."/>
            <person name="Busman M."/>
            <person name="Brown D.W."/>
            <person name="Divon H."/>
            <person name="Uhlig S."/>
            <person name="Proctor R.H."/>
        </authorList>
    </citation>
    <scope>NUCLEOTIDE SEQUENCE</scope>
    <source>
        <strain evidence="2">NRRL 53441</strain>
    </source>
</reference>
<gene>
    <name evidence="2" type="ORF">F53441_3369</name>
</gene>
<dbReference type="InterPro" id="IPR001401">
    <property type="entry name" value="Dynamin_GTPase"/>
</dbReference>
<dbReference type="Proteomes" id="UP000605986">
    <property type="component" value="Unassembled WGS sequence"/>
</dbReference>
<dbReference type="InterPro" id="IPR022812">
    <property type="entry name" value="Dynamin"/>
</dbReference>